<name>A0ABN2YCA4_9ACTN</name>
<protein>
    <recommendedName>
        <fullName evidence="4">SPW repeat-containing protein</fullName>
    </recommendedName>
</protein>
<feature type="transmembrane region" description="Helical" evidence="1">
    <location>
        <begin position="35"/>
        <end position="52"/>
    </location>
</feature>
<organism evidence="2 3">
    <name type="scientific">Kitasatospora saccharophila</name>
    <dbReference type="NCBI Taxonomy" id="407973"/>
    <lineage>
        <taxon>Bacteria</taxon>
        <taxon>Bacillati</taxon>
        <taxon>Actinomycetota</taxon>
        <taxon>Actinomycetes</taxon>
        <taxon>Kitasatosporales</taxon>
        <taxon>Streptomycetaceae</taxon>
        <taxon>Kitasatospora</taxon>
    </lineage>
</organism>
<sequence>MSKPNQGSEKGRAAGGFVAGAAVLALLAAVGDASWLVVLAIGALLAAMLLAYQADRSAYWIPWTGGAAIAALLAWIQPDLRLLLLPLSGIEAVVALTLALIRQRRPAR</sequence>
<evidence type="ECO:0000313" key="3">
    <source>
        <dbReference type="Proteomes" id="UP001500897"/>
    </source>
</evidence>
<dbReference type="Proteomes" id="UP001500897">
    <property type="component" value="Unassembled WGS sequence"/>
</dbReference>
<keyword evidence="3" id="KW-1185">Reference proteome</keyword>
<comment type="caution">
    <text evidence="2">The sequence shown here is derived from an EMBL/GenBank/DDBJ whole genome shotgun (WGS) entry which is preliminary data.</text>
</comment>
<feature type="transmembrane region" description="Helical" evidence="1">
    <location>
        <begin position="82"/>
        <end position="101"/>
    </location>
</feature>
<gene>
    <name evidence="2" type="ORF">GCM10009759_76220</name>
</gene>
<accession>A0ABN2YCA4</accession>
<keyword evidence="1" id="KW-0472">Membrane</keyword>
<feature type="transmembrane region" description="Helical" evidence="1">
    <location>
        <begin position="59"/>
        <end position="76"/>
    </location>
</feature>
<keyword evidence="1" id="KW-0812">Transmembrane</keyword>
<dbReference type="RefSeq" id="WP_344559080.1">
    <property type="nucleotide sequence ID" value="NZ_BAAANS010000101.1"/>
</dbReference>
<evidence type="ECO:0000313" key="2">
    <source>
        <dbReference type="EMBL" id="GAA2124501.1"/>
    </source>
</evidence>
<evidence type="ECO:0008006" key="4">
    <source>
        <dbReference type="Google" id="ProtNLM"/>
    </source>
</evidence>
<dbReference type="EMBL" id="BAAANS010000101">
    <property type="protein sequence ID" value="GAA2124501.1"/>
    <property type="molecule type" value="Genomic_DNA"/>
</dbReference>
<proteinExistence type="predicted"/>
<feature type="transmembrane region" description="Helical" evidence="1">
    <location>
        <begin position="12"/>
        <end position="29"/>
    </location>
</feature>
<keyword evidence="1" id="KW-1133">Transmembrane helix</keyword>
<reference evidence="2 3" key="1">
    <citation type="journal article" date="2019" name="Int. J. Syst. Evol. Microbiol.">
        <title>The Global Catalogue of Microorganisms (GCM) 10K type strain sequencing project: providing services to taxonomists for standard genome sequencing and annotation.</title>
        <authorList>
            <consortium name="The Broad Institute Genomics Platform"/>
            <consortium name="The Broad Institute Genome Sequencing Center for Infectious Disease"/>
            <person name="Wu L."/>
            <person name="Ma J."/>
        </authorList>
    </citation>
    <scope>NUCLEOTIDE SEQUENCE [LARGE SCALE GENOMIC DNA]</scope>
    <source>
        <strain evidence="2 3">JCM 14559</strain>
    </source>
</reference>
<evidence type="ECO:0000256" key="1">
    <source>
        <dbReference type="SAM" id="Phobius"/>
    </source>
</evidence>